<protein>
    <submittedName>
        <fullName evidence="1">Uncharacterized protein</fullName>
    </submittedName>
</protein>
<dbReference type="AlphaFoldDB" id="U4Q3T2"/>
<dbReference type="EMBL" id="HG518324">
    <property type="protein sequence ID" value="CDI11967.1"/>
    <property type="molecule type" value="Genomic_DNA"/>
</dbReference>
<dbReference type="HOGENOM" id="CLU_2424862_0_0_5"/>
<dbReference type="KEGG" id="rir:BN877_p0240"/>
<organism evidence="1 2">
    <name type="scientific">Agrobacterium pusense</name>
    <dbReference type="NCBI Taxonomy" id="648995"/>
    <lineage>
        <taxon>Bacteria</taxon>
        <taxon>Pseudomonadati</taxon>
        <taxon>Pseudomonadota</taxon>
        <taxon>Alphaproteobacteria</taxon>
        <taxon>Hyphomicrobiales</taxon>
        <taxon>Rhizobiaceae</taxon>
        <taxon>Rhizobium/Agrobacterium group</taxon>
        <taxon>Agrobacterium</taxon>
    </lineage>
</organism>
<evidence type="ECO:0000313" key="2">
    <source>
        <dbReference type="Proteomes" id="UP000016944"/>
    </source>
</evidence>
<geneLocation type="plasmid" evidence="1 2">
    <name>IRBL74_p</name>
</geneLocation>
<dbReference type="Proteomes" id="UP000016944">
    <property type="component" value="Plasmid IRBL74_p"/>
</dbReference>
<gene>
    <name evidence="1" type="ORF">BN877_p0240</name>
</gene>
<reference evidence="1 2" key="1">
    <citation type="journal article" date="2013" name="Genome Announc.">
        <title>Complete Genome Sequence of the Sesbania Symbiont and Rice Growth-Promoting Endophyte Rhizobium sp. Strain IRBG74.</title>
        <authorList>
            <person name="Crook M.B."/>
            <person name="Mitra S."/>
            <person name="Ane J.M."/>
            <person name="Sadowsky M.J."/>
            <person name="Gyaneshwar P."/>
        </authorList>
    </citation>
    <scope>NUCLEOTIDE SEQUENCE [LARGE SCALE GENOMIC DNA]</scope>
    <source>
        <strain evidence="1 2">IRBG74</strain>
        <plasmid evidence="2">IRBL74_p</plasmid>
    </source>
</reference>
<name>U4Q3T2_9HYPH</name>
<evidence type="ECO:0000313" key="1">
    <source>
        <dbReference type="EMBL" id="CDI11967.1"/>
    </source>
</evidence>
<proteinExistence type="predicted"/>
<accession>U4Q3T2</accession>
<sequence>MHEDERLARARHPDDRVAYLHCFCMHGICSPFGFYAWEHRKPWASSMHANVTQSNTLKTNGYLKLRAVRSTVLPAAHLAPLSRLRYKNSRK</sequence>
<keyword evidence="1" id="KW-0614">Plasmid</keyword>